<gene>
    <name evidence="12" type="ORF">AWN73_06810</name>
</gene>
<keyword evidence="3" id="KW-0902">Two-component regulatory system</keyword>
<dbReference type="FunFam" id="3.40.50.2300:FF:000001">
    <property type="entry name" value="DNA-binding response regulator PhoB"/>
    <property type="match status" value="1"/>
</dbReference>
<evidence type="ECO:0000256" key="1">
    <source>
        <dbReference type="ARBA" id="ARBA00018672"/>
    </source>
</evidence>
<evidence type="ECO:0000313" key="12">
    <source>
        <dbReference type="EMBL" id="PPV17708.1"/>
    </source>
</evidence>
<dbReference type="InterPro" id="IPR011006">
    <property type="entry name" value="CheY-like_superfamily"/>
</dbReference>
<dbReference type="SUPFAM" id="SSF46894">
    <property type="entry name" value="C-terminal effector domain of the bipartite response regulators"/>
    <property type="match status" value="1"/>
</dbReference>
<feature type="DNA-binding region" description="OmpR/PhoB-type" evidence="9">
    <location>
        <begin position="129"/>
        <end position="226"/>
    </location>
</feature>
<dbReference type="InterPro" id="IPR039420">
    <property type="entry name" value="WalR-like"/>
</dbReference>
<feature type="modified residue" description="4-aspartylphosphate" evidence="8">
    <location>
        <position position="53"/>
    </location>
</feature>
<dbReference type="GO" id="GO:0000156">
    <property type="term" value="F:phosphorelay response regulator activity"/>
    <property type="evidence" value="ECO:0007669"/>
    <property type="project" value="TreeGrafter"/>
</dbReference>
<dbReference type="Pfam" id="PF00072">
    <property type="entry name" value="Response_reg"/>
    <property type="match status" value="1"/>
</dbReference>
<evidence type="ECO:0000259" key="11">
    <source>
        <dbReference type="PROSITE" id="PS51755"/>
    </source>
</evidence>
<evidence type="ECO:0000259" key="10">
    <source>
        <dbReference type="PROSITE" id="PS50110"/>
    </source>
</evidence>
<reference evidence="12 13" key="1">
    <citation type="submission" date="2016-01" db="EMBL/GenBank/DDBJ databases">
        <title>Characterization of the Clostridium difficile lineages that are prevalent in Hong Kong and China.</title>
        <authorList>
            <person name="Kwok J.S.-L."/>
            <person name="Lam W.-Y."/>
            <person name="Ip M."/>
            <person name="Chan T.-F."/>
            <person name="Hawkey P.M."/>
            <person name="Tsui S.K.-W."/>
        </authorList>
    </citation>
    <scope>NUCLEOTIDE SEQUENCE [LARGE SCALE GENOMIC DNA]</scope>
    <source>
        <strain evidence="12 13">300064</strain>
    </source>
</reference>
<keyword evidence="6" id="KW-0804">Transcription</keyword>
<evidence type="ECO:0000256" key="5">
    <source>
        <dbReference type="ARBA" id="ARBA00023125"/>
    </source>
</evidence>
<keyword evidence="2 8" id="KW-0597">Phosphoprotein</keyword>
<dbReference type="SMART" id="SM00862">
    <property type="entry name" value="Trans_reg_C"/>
    <property type="match status" value="1"/>
</dbReference>
<dbReference type="GO" id="GO:0032993">
    <property type="term" value="C:protein-DNA complex"/>
    <property type="evidence" value="ECO:0007669"/>
    <property type="project" value="TreeGrafter"/>
</dbReference>
<evidence type="ECO:0000256" key="2">
    <source>
        <dbReference type="ARBA" id="ARBA00022553"/>
    </source>
</evidence>
<dbReference type="CDD" id="cd17574">
    <property type="entry name" value="REC_OmpR"/>
    <property type="match status" value="1"/>
</dbReference>
<dbReference type="CDD" id="cd00383">
    <property type="entry name" value="trans_reg_C"/>
    <property type="match status" value="1"/>
</dbReference>
<organism evidence="12 13">
    <name type="scientific">Clostridium butyricum</name>
    <dbReference type="NCBI Taxonomy" id="1492"/>
    <lineage>
        <taxon>Bacteria</taxon>
        <taxon>Bacillati</taxon>
        <taxon>Bacillota</taxon>
        <taxon>Clostridia</taxon>
        <taxon>Eubacteriales</taxon>
        <taxon>Clostridiaceae</taxon>
        <taxon>Clostridium</taxon>
    </lineage>
</organism>
<dbReference type="SUPFAM" id="SSF52172">
    <property type="entry name" value="CheY-like"/>
    <property type="match status" value="1"/>
</dbReference>
<evidence type="ECO:0000256" key="9">
    <source>
        <dbReference type="PROSITE-ProRule" id="PRU01091"/>
    </source>
</evidence>
<name>A0A2S7FEY5_CLOBU</name>
<dbReference type="GO" id="GO:0005829">
    <property type="term" value="C:cytosol"/>
    <property type="evidence" value="ECO:0007669"/>
    <property type="project" value="TreeGrafter"/>
</dbReference>
<evidence type="ECO:0000256" key="7">
    <source>
        <dbReference type="ARBA" id="ARBA00024867"/>
    </source>
</evidence>
<dbReference type="Gene3D" id="1.10.10.10">
    <property type="entry name" value="Winged helix-like DNA-binding domain superfamily/Winged helix DNA-binding domain"/>
    <property type="match status" value="1"/>
</dbReference>
<accession>A0A2S7FEY5</accession>
<dbReference type="SMART" id="SM00448">
    <property type="entry name" value="REC"/>
    <property type="match status" value="1"/>
</dbReference>
<dbReference type="InterPro" id="IPR001789">
    <property type="entry name" value="Sig_transdc_resp-reg_receiver"/>
</dbReference>
<dbReference type="PROSITE" id="PS51755">
    <property type="entry name" value="OMPR_PHOB"/>
    <property type="match status" value="1"/>
</dbReference>
<dbReference type="PANTHER" id="PTHR48111:SF2">
    <property type="entry name" value="RESPONSE REGULATOR SAER"/>
    <property type="match status" value="1"/>
</dbReference>
<dbReference type="RefSeq" id="WP_027635160.1">
    <property type="nucleotide sequence ID" value="NZ_CAVLFH010000002.1"/>
</dbReference>
<dbReference type="InterPro" id="IPR036388">
    <property type="entry name" value="WH-like_DNA-bd_sf"/>
</dbReference>
<feature type="domain" description="Response regulatory" evidence="10">
    <location>
        <begin position="4"/>
        <end position="117"/>
    </location>
</feature>
<dbReference type="AlphaFoldDB" id="A0A2S7FEY5"/>
<dbReference type="Pfam" id="PF00486">
    <property type="entry name" value="Trans_reg_C"/>
    <property type="match status" value="1"/>
</dbReference>
<sequence>MSENILIVDDDKEIRDLISLYLEADRFYTDKAADGVEALIKLEEKKYSLVILDIMMPKKDGIETIIEIRKKYTMPVIFLTAKSQEIDMINGLTLGADDYISKPFSSLELIARVKAQLRRYTILNSNSDEKIIRVGDLILNTEMHEVTVKGNEVRLTPTEYKILEVMCKNRNKVFTVEELYEFIWKEKYSVSDTSIMVHITKLRRKIEKDSKNPEYIKTVWGIGYKI</sequence>
<comment type="function">
    <text evidence="7">May play the central regulatory role in sporulation. It may be an element of the effector pathway responsible for the activation of sporulation genes in response to nutritional stress. Spo0A may act in concert with spo0H (a sigma factor) to control the expression of some genes that are critical to the sporulation process.</text>
</comment>
<dbReference type="PROSITE" id="PS50110">
    <property type="entry name" value="RESPONSE_REGULATORY"/>
    <property type="match status" value="1"/>
</dbReference>
<dbReference type="GO" id="GO:0006355">
    <property type="term" value="P:regulation of DNA-templated transcription"/>
    <property type="evidence" value="ECO:0007669"/>
    <property type="project" value="InterPro"/>
</dbReference>
<keyword evidence="5 9" id="KW-0238">DNA-binding</keyword>
<dbReference type="Proteomes" id="UP000238081">
    <property type="component" value="Unassembled WGS sequence"/>
</dbReference>
<dbReference type="Gene3D" id="3.40.50.2300">
    <property type="match status" value="1"/>
</dbReference>
<proteinExistence type="predicted"/>
<comment type="caution">
    <text evidence="12">The sequence shown here is derived from an EMBL/GenBank/DDBJ whole genome shotgun (WGS) entry which is preliminary data.</text>
</comment>
<dbReference type="InterPro" id="IPR001867">
    <property type="entry name" value="OmpR/PhoB-type_DNA-bd"/>
</dbReference>
<protein>
    <recommendedName>
        <fullName evidence="1">Stage 0 sporulation protein A homolog</fullName>
    </recommendedName>
</protein>
<dbReference type="PANTHER" id="PTHR48111">
    <property type="entry name" value="REGULATOR OF RPOS"/>
    <property type="match status" value="1"/>
</dbReference>
<dbReference type="Gene3D" id="6.10.250.690">
    <property type="match status" value="1"/>
</dbReference>
<dbReference type="GO" id="GO:0000976">
    <property type="term" value="F:transcription cis-regulatory region binding"/>
    <property type="evidence" value="ECO:0007669"/>
    <property type="project" value="TreeGrafter"/>
</dbReference>
<dbReference type="FunFam" id="1.10.10.10:FF:000018">
    <property type="entry name" value="DNA-binding response regulator ResD"/>
    <property type="match status" value="1"/>
</dbReference>
<keyword evidence="4" id="KW-0805">Transcription regulation</keyword>
<evidence type="ECO:0000256" key="8">
    <source>
        <dbReference type="PROSITE-ProRule" id="PRU00169"/>
    </source>
</evidence>
<feature type="domain" description="OmpR/PhoB-type" evidence="11">
    <location>
        <begin position="129"/>
        <end position="226"/>
    </location>
</feature>
<evidence type="ECO:0000313" key="13">
    <source>
        <dbReference type="Proteomes" id="UP000238081"/>
    </source>
</evidence>
<dbReference type="EMBL" id="LRDH01000002">
    <property type="protein sequence ID" value="PPV17708.1"/>
    <property type="molecule type" value="Genomic_DNA"/>
</dbReference>
<evidence type="ECO:0000256" key="3">
    <source>
        <dbReference type="ARBA" id="ARBA00023012"/>
    </source>
</evidence>
<evidence type="ECO:0000256" key="4">
    <source>
        <dbReference type="ARBA" id="ARBA00023015"/>
    </source>
</evidence>
<evidence type="ECO:0000256" key="6">
    <source>
        <dbReference type="ARBA" id="ARBA00023163"/>
    </source>
</evidence>
<dbReference type="InterPro" id="IPR016032">
    <property type="entry name" value="Sig_transdc_resp-reg_C-effctor"/>
</dbReference>